<evidence type="ECO:0000256" key="1">
    <source>
        <dbReference type="PROSITE-ProRule" id="PRU00047"/>
    </source>
</evidence>
<dbReference type="EMBL" id="JACTNZ010000003">
    <property type="protein sequence ID" value="KAG5557438.1"/>
    <property type="molecule type" value="Genomic_DNA"/>
</dbReference>
<dbReference type="InterPro" id="IPR016197">
    <property type="entry name" value="Chromo-like_dom_sf"/>
</dbReference>
<evidence type="ECO:0000259" key="3">
    <source>
        <dbReference type="PROSITE" id="PS50158"/>
    </source>
</evidence>
<accession>A0AAV6KXG1</accession>
<dbReference type="GO" id="GO:0003676">
    <property type="term" value="F:nucleic acid binding"/>
    <property type="evidence" value="ECO:0007669"/>
    <property type="project" value="InterPro"/>
</dbReference>
<gene>
    <name evidence="4" type="ORF">RHGRI_007623</name>
</gene>
<feature type="compositionally biased region" description="Acidic residues" evidence="2">
    <location>
        <begin position="345"/>
        <end position="362"/>
    </location>
</feature>
<dbReference type="PANTHER" id="PTHR35046">
    <property type="entry name" value="ZINC KNUCKLE (CCHC-TYPE) FAMILY PROTEIN"/>
    <property type="match status" value="1"/>
</dbReference>
<comment type="caution">
    <text evidence="4">The sequence shown here is derived from an EMBL/GenBank/DDBJ whole genome shotgun (WGS) entry which is preliminary data.</text>
</comment>
<protein>
    <recommendedName>
        <fullName evidence="3">CCHC-type domain-containing protein</fullName>
    </recommendedName>
</protein>
<dbReference type="PANTHER" id="PTHR35046:SF26">
    <property type="entry name" value="RNA-DIRECTED DNA POLYMERASE"/>
    <property type="match status" value="1"/>
</dbReference>
<dbReference type="GO" id="GO:0008270">
    <property type="term" value="F:zinc ion binding"/>
    <property type="evidence" value="ECO:0007669"/>
    <property type="project" value="UniProtKB-KW"/>
</dbReference>
<dbReference type="Gene3D" id="4.10.60.10">
    <property type="entry name" value="Zinc finger, CCHC-type"/>
    <property type="match status" value="1"/>
</dbReference>
<organism evidence="4 5">
    <name type="scientific">Rhododendron griersonianum</name>
    <dbReference type="NCBI Taxonomy" id="479676"/>
    <lineage>
        <taxon>Eukaryota</taxon>
        <taxon>Viridiplantae</taxon>
        <taxon>Streptophyta</taxon>
        <taxon>Embryophyta</taxon>
        <taxon>Tracheophyta</taxon>
        <taxon>Spermatophyta</taxon>
        <taxon>Magnoliopsida</taxon>
        <taxon>eudicotyledons</taxon>
        <taxon>Gunneridae</taxon>
        <taxon>Pentapetalae</taxon>
        <taxon>asterids</taxon>
        <taxon>Ericales</taxon>
        <taxon>Ericaceae</taxon>
        <taxon>Ericoideae</taxon>
        <taxon>Rhodoreae</taxon>
        <taxon>Rhododendron</taxon>
    </lineage>
</organism>
<dbReference type="InterPro" id="IPR005162">
    <property type="entry name" value="Retrotrans_gag_dom"/>
</dbReference>
<sequence>MPPMRRRNVEDVTLRDELAELRQSNQTLQHTMNEILQRMQTSPGRSRRSHSRISGSQSDMDEGSESFSSKENSEAAFGDRWAMERLARALEGTDRSIQVHVPDFEGKLDPDQYCDWITSLEAFFEWKNLTEERKVQFVATKLKGHALVWWQQYQRSRDRRGVPRVGTWAEMKLKLDEKFLPLDYSQSLYQKFHRLHHCNEQSVADYTEQFYKLLSRINLTETDDQLVARYTSGLKLNLQGELMMHPIHSLEEAYQMALKAEEKGKWAPFGKGDSSKALKEKMVTQNKKNSAPNSERPNPHAGGGKRDFGKAGSSSSFKCFRCGDAGHRAYECPTKKAEVNFVQEGQEEEKEEEPIYDEEPEGETEKEYCEPDYDAESLVIRRQEIIDVLDVRSTTTRRGTYTQYLVHWTGKAHCEDAWVSAQELKKLDERLWEDLVANSRKESFPAEENDAGAYLGVEKSI</sequence>
<evidence type="ECO:0000256" key="2">
    <source>
        <dbReference type="SAM" id="MobiDB-lite"/>
    </source>
</evidence>
<keyword evidence="1" id="KW-0863">Zinc-finger</keyword>
<dbReference type="Pfam" id="PF03732">
    <property type="entry name" value="Retrotrans_gag"/>
    <property type="match status" value="1"/>
</dbReference>
<dbReference type="InterPro" id="IPR036875">
    <property type="entry name" value="Znf_CCHC_sf"/>
</dbReference>
<evidence type="ECO:0000313" key="5">
    <source>
        <dbReference type="Proteomes" id="UP000823749"/>
    </source>
</evidence>
<keyword evidence="1" id="KW-0862">Zinc</keyword>
<dbReference type="Pfam" id="PF00098">
    <property type="entry name" value="zf-CCHC"/>
    <property type="match status" value="1"/>
</dbReference>
<feature type="domain" description="CCHC-type" evidence="3">
    <location>
        <begin position="318"/>
        <end position="333"/>
    </location>
</feature>
<feature type="compositionally biased region" description="Polar residues" evidence="2">
    <location>
        <begin position="283"/>
        <end position="296"/>
    </location>
</feature>
<dbReference type="SUPFAM" id="SSF57756">
    <property type="entry name" value="Retrovirus zinc finger-like domains"/>
    <property type="match status" value="1"/>
</dbReference>
<feature type="region of interest" description="Disordered" evidence="2">
    <location>
        <begin position="282"/>
        <end position="314"/>
    </location>
</feature>
<dbReference type="InterPro" id="IPR001878">
    <property type="entry name" value="Znf_CCHC"/>
</dbReference>
<keyword evidence="5" id="KW-1185">Reference proteome</keyword>
<proteinExistence type="predicted"/>
<dbReference type="SUPFAM" id="SSF54160">
    <property type="entry name" value="Chromo domain-like"/>
    <property type="match status" value="1"/>
</dbReference>
<dbReference type="PROSITE" id="PS50158">
    <property type="entry name" value="ZF_CCHC"/>
    <property type="match status" value="1"/>
</dbReference>
<feature type="region of interest" description="Disordered" evidence="2">
    <location>
        <begin position="38"/>
        <end position="73"/>
    </location>
</feature>
<keyword evidence="1" id="KW-0479">Metal-binding</keyword>
<dbReference type="Proteomes" id="UP000823749">
    <property type="component" value="Chromosome 3"/>
</dbReference>
<evidence type="ECO:0000313" key="4">
    <source>
        <dbReference type="EMBL" id="KAG5557438.1"/>
    </source>
</evidence>
<feature type="region of interest" description="Disordered" evidence="2">
    <location>
        <begin position="343"/>
        <end position="368"/>
    </location>
</feature>
<dbReference type="AlphaFoldDB" id="A0AAV6KXG1"/>
<reference evidence="4" key="1">
    <citation type="submission" date="2020-08" db="EMBL/GenBank/DDBJ databases">
        <title>Plant Genome Project.</title>
        <authorList>
            <person name="Zhang R.-G."/>
        </authorList>
    </citation>
    <scope>NUCLEOTIDE SEQUENCE</scope>
    <source>
        <strain evidence="4">WSP0</strain>
        <tissue evidence="4">Leaf</tissue>
    </source>
</reference>
<dbReference type="SMART" id="SM00343">
    <property type="entry name" value="ZnF_C2HC"/>
    <property type="match status" value="1"/>
</dbReference>
<name>A0AAV6KXG1_9ERIC</name>